<sequence length="913" mass="96086">MDAAMQPAEMETKTRPAPGARLCGSLLGAEEHLLAALVRKDMASLQPSRLPEEWAARVEAGLAGIASHFMPSQRDLSARLSMHERLNTKLEVISVGSDELWLEAFGSLASGLSSMTGDADLCILGPKLRNVEELLDLDLDPRLDPGMRSVHVKTLDKFAFLLMSHNMVAGSLLRLTHKSIRVPLLKFTEARSGVECDVSIGSRHTILKSLVLGLLGQMEWRFGALVRLVKAWAKAHSLNDASAGSLNSHALTLLVLFVLQTRPVPLLPPLKAIFPGKGDRVNKAALAPADLLSAMDLLRGWRDAVPENTETLSELFLAFFQVTAPLLKLWATGLEQDPLADLYSAVRVSTWEGSLHYLPWTTLSYMVSVEEPFDIDDNAGRSVRDPLIANRIAAVARSAAVILAGQQEFKSADACLEAMFLMRPGELQVILGALPLLSKVQGGTVCCPLVVSAEIYRLLGDRLRRMELGRASSRRGLYAVQWDVPARKANEASTLPPLGCEHGQSLDVLYALCKAHSEEGVRVAAARADAAALEGLIKGVAGLLKRHVKREQKDAKRGAQRRARESRRPAARGQVEGPTPGGTPHREIPTVTPMEVSAGGLDKGVQAAASTTSATAGSIPLAKQVVTRKDPPAPAILAESQPPPPPKTKAKKKKSPPKTAKAQAQSMPAESGPPLPPEKGKPGGATNVKATLPLGNPAKPPTVVGVTPTGSSGPPPASQAAAPRILSAKPPKATKAKPKAALPAGSGAPATPSTSSQAATSANADAHNQPADLAKKTKARKSKKVLAAPGTPGGPAPTLPEPEKKGPAIQLPKAAAAQATVGEEAQKKPGQPQSQASHGKALPKSPAPAQKISSRLPKAMKSVGVAVVNGVRPAQKDVDKVQSHAGLDAEPAGKAQMEWLAQVLPASFSKPTA</sequence>
<dbReference type="SUPFAM" id="SSF81631">
    <property type="entry name" value="PAP/OAS1 substrate-binding domain"/>
    <property type="match status" value="1"/>
</dbReference>
<feature type="region of interest" description="Disordered" evidence="1">
    <location>
        <begin position="605"/>
        <end position="857"/>
    </location>
</feature>
<dbReference type="Pfam" id="PF22600">
    <property type="entry name" value="MTPAP-like_central"/>
    <property type="match status" value="1"/>
</dbReference>
<dbReference type="GO" id="GO:0016779">
    <property type="term" value="F:nucleotidyltransferase activity"/>
    <property type="evidence" value="ECO:0007669"/>
    <property type="project" value="TreeGrafter"/>
</dbReference>
<dbReference type="Gene3D" id="3.30.460.10">
    <property type="entry name" value="Beta Polymerase, domain 2"/>
    <property type="match status" value="1"/>
</dbReference>
<feature type="domain" description="Poly(A) RNA polymerase mitochondrial-like central palm" evidence="2">
    <location>
        <begin position="67"/>
        <end position="212"/>
    </location>
</feature>
<proteinExistence type="predicted"/>
<feature type="compositionally biased region" description="Low complexity" evidence="1">
    <location>
        <begin position="607"/>
        <end position="618"/>
    </location>
</feature>
<reference evidence="3" key="1">
    <citation type="submission" date="2015-08" db="EMBL/GenBank/DDBJ databases">
        <authorList>
            <person name="Babu N.S."/>
            <person name="Beckwith C.J."/>
            <person name="Beseler K.G."/>
            <person name="Brison A."/>
            <person name="Carone J.V."/>
            <person name="Caskin T.P."/>
            <person name="Diamond M."/>
            <person name="Durham M.E."/>
            <person name="Foxe J.M."/>
            <person name="Go M."/>
            <person name="Henderson B.A."/>
            <person name="Jones I.B."/>
            <person name="McGettigan J.A."/>
            <person name="Micheletti S.J."/>
            <person name="Nasrallah M.E."/>
            <person name="Ortiz D."/>
            <person name="Piller C.R."/>
            <person name="Privatt S.R."/>
            <person name="Schneider S.L."/>
            <person name="Sharp S."/>
            <person name="Smith T.C."/>
            <person name="Stanton J.D."/>
            <person name="Ullery H.E."/>
            <person name="Wilson R.J."/>
            <person name="Serrano M.G."/>
            <person name="Buck G."/>
            <person name="Lee V."/>
            <person name="Wang Y."/>
            <person name="Carvalho R."/>
            <person name="Voegtly L."/>
            <person name="Shi R."/>
            <person name="Duckworth R."/>
            <person name="Johnson A."/>
            <person name="Loviza R."/>
            <person name="Walstead R."/>
            <person name="Shah Z."/>
            <person name="Kiflezghi M."/>
            <person name="Wade K."/>
            <person name="Ball S.L."/>
            <person name="Bradley K.W."/>
            <person name="Asai D.J."/>
            <person name="Bowman C.A."/>
            <person name="Russell D.A."/>
            <person name="Pope W.H."/>
            <person name="Jacobs-Sera D."/>
            <person name="Hendrix R.W."/>
            <person name="Hatfull G.F."/>
        </authorList>
    </citation>
    <scope>NUCLEOTIDE SEQUENCE</scope>
</reference>
<dbReference type="CDD" id="cd05402">
    <property type="entry name" value="NT_PAP_TUTase"/>
    <property type="match status" value="1"/>
</dbReference>
<feature type="compositionally biased region" description="Low complexity" evidence="1">
    <location>
        <begin position="739"/>
        <end position="762"/>
    </location>
</feature>
<dbReference type="PANTHER" id="PTHR12271:SF123">
    <property type="entry name" value="PROTEIN HESO1"/>
    <property type="match status" value="1"/>
</dbReference>
<dbReference type="EMBL" id="GDKF01005988">
    <property type="protein sequence ID" value="JAT72634.1"/>
    <property type="molecule type" value="Transcribed_RNA"/>
</dbReference>
<evidence type="ECO:0000259" key="2">
    <source>
        <dbReference type="Pfam" id="PF22600"/>
    </source>
</evidence>
<gene>
    <name evidence="3" type="ORF">g.51418</name>
</gene>
<feature type="region of interest" description="Disordered" evidence="1">
    <location>
        <begin position="548"/>
        <end position="590"/>
    </location>
</feature>
<dbReference type="InterPro" id="IPR054708">
    <property type="entry name" value="MTPAP-like_central"/>
</dbReference>
<dbReference type="Gene3D" id="1.10.1410.10">
    <property type="match status" value="1"/>
</dbReference>
<dbReference type="InterPro" id="IPR043519">
    <property type="entry name" value="NT_sf"/>
</dbReference>
<evidence type="ECO:0000313" key="3">
    <source>
        <dbReference type="EMBL" id="JAT72634.1"/>
    </source>
</evidence>
<organism evidence="3">
    <name type="scientific">Auxenochlorella protothecoides</name>
    <name type="common">Green microalga</name>
    <name type="synonym">Chlorella protothecoides</name>
    <dbReference type="NCBI Taxonomy" id="3075"/>
    <lineage>
        <taxon>Eukaryota</taxon>
        <taxon>Viridiplantae</taxon>
        <taxon>Chlorophyta</taxon>
        <taxon>core chlorophytes</taxon>
        <taxon>Trebouxiophyceae</taxon>
        <taxon>Chlorellales</taxon>
        <taxon>Chlorellaceae</taxon>
        <taxon>Auxenochlorella</taxon>
    </lineage>
</organism>
<accession>A0A1D2A0B3</accession>
<dbReference type="SUPFAM" id="SSF81301">
    <property type="entry name" value="Nucleotidyltransferase"/>
    <property type="match status" value="1"/>
</dbReference>
<name>A0A1D2A0B3_AUXPR</name>
<feature type="compositionally biased region" description="Low complexity" evidence="1">
    <location>
        <begin position="701"/>
        <end position="731"/>
    </location>
</feature>
<dbReference type="GO" id="GO:0031123">
    <property type="term" value="P:RNA 3'-end processing"/>
    <property type="evidence" value="ECO:0007669"/>
    <property type="project" value="TreeGrafter"/>
</dbReference>
<dbReference type="PANTHER" id="PTHR12271">
    <property type="entry name" value="POLY A POLYMERASE CID PAP -RELATED"/>
    <property type="match status" value="1"/>
</dbReference>
<dbReference type="AlphaFoldDB" id="A0A1D2A0B3"/>
<evidence type="ECO:0000256" key="1">
    <source>
        <dbReference type="SAM" id="MobiDB-lite"/>
    </source>
</evidence>
<protein>
    <recommendedName>
        <fullName evidence="2">Poly(A) RNA polymerase mitochondrial-like central palm domain-containing protein</fullName>
    </recommendedName>
</protein>
<feature type="compositionally biased region" description="Basic and acidic residues" evidence="1">
    <location>
        <begin position="551"/>
        <end position="568"/>
    </location>
</feature>